<keyword evidence="7 8" id="KW-0802">TPR repeat</keyword>
<dbReference type="EMBL" id="BMCT01000002">
    <property type="protein sequence ID" value="GGF61435.1"/>
    <property type="molecule type" value="Genomic_DNA"/>
</dbReference>
<dbReference type="GO" id="GO:0097363">
    <property type="term" value="F:protein O-acetylglucosaminyltransferase activity"/>
    <property type="evidence" value="ECO:0007669"/>
    <property type="project" value="UniProtKB-EC"/>
</dbReference>
<dbReference type="PANTHER" id="PTHR44998">
    <property type="match status" value="1"/>
</dbReference>
<dbReference type="Gene3D" id="1.25.40.10">
    <property type="entry name" value="Tetratricopeptide repeat domain"/>
    <property type="match status" value="1"/>
</dbReference>
<dbReference type="Proteomes" id="UP000606044">
    <property type="component" value="Unassembled WGS sequence"/>
</dbReference>
<evidence type="ECO:0000256" key="5">
    <source>
        <dbReference type="ARBA" id="ARBA00022679"/>
    </source>
</evidence>
<feature type="domain" description="O-GlcNAc transferase C-terminal" evidence="9">
    <location>
        <begin position="363"/>
        <end position="545"/>
    </location>
</feature>
<dbReference type="PROSITE" id="PS50005">
    <property type="entry name" value="TPR"/>
    <property type="match status" value="1"/>
</dbReference>
<evidence type="ECO:0000313" key="10">
    <source>
        <dbReference type="EMBL" id="GGF61435.1"/>
    </source>
</evidence>
<dbReference type="AlphaFoldDB" id="A0A917BYM5"/>
<dbReference type="Pfam" id="PF13844">
    <property type="entry name" value="Glyco_transf_41"/>
    <property type="match status" value="2"/>
</dbReference>
<evidence type="ECO:0000256" key="8">
    <source>
        <dbReference type="PROSITE-ProRule" id="PRU00339"/>
    </source>
</evidence>
<evidence type="ECO:0000256" key="7">
    <source>
        <dbReference type="ARBA" id="ARBA00022803"/>
    </source>
</evidence>
<evidence type="ECO:0000256" key="3">
    <source>
        <dbReference type="ARBA" id="ARBA00011970"/>
    </source>
</evidence>
<dbReference type="InterPro" id="IPR029489">
    <property type="entry name" value="OGT/SEC/SPY_C"/>
</dbReference>
<name>A0A917BYM5_9HYPH</name>
<feature type="repeat" description="TPR" evidence="8">
    <location>
        <begin position="49"/>
        <end position="82"/>
    </location>
</feature>
<comment type="caution">
    <text evidence="10">The sequence shown here is derived from an EMBL/GenBank/DDBJ whole genome shotgun (WGS) entry which is preliminary data.</text>
</comment>
<evidence type="ECO:0000256" key="2">
    <source>
        <dbReference type="ARBA" id="ARBA00005386"/>
    </source>
</evidence>
<dbReference type="PANTHER" id="PTHR44998:SF1">
    <property type="entry name" value="UDP-N-ACETYLGLUCOSAMINE--PEPTIDE N-ACETYLGLUCOSAMINYLTRANSFERASE 110 KDA SUBUNIT"/>
    <property type="match status" value="1"/>
</dbReference>
<comment type="pathway">
    <text evidence="1">Protein modification; protein glycosylation.</text>
</comment>
<dbReference type="SUPFAM" id="SSF48452">
    <property type="entry name" value="TPR-like"/>
    <property type="match status" value="1"/>
</dbReference>
<reference evidence="10" key="2">
    <citation type="submission" date="2020-09" db="EMBL/GenBank/DDBJ databases">
        <authorList>
            <person name="Sun Q."/>
            <person name="Sedlacek I."/>
        </authorList>
    </citation>
    <scope>NUCLEOTIDE SEQUENCE</scope>
    <source>
        <strain evidence="10">CCM 7897</strain>
    </source>
</reference>
<sequence length="574" mass="61831">MLVTSHRPAPAVPALHPLLAQGWQHHQHGAWEAAAGCYRKFLRQTPDHADAQHLLAMVRERQGKADEALRLYEGAARRKPDDAKIWFNMALLLGAQERTAAAAQAMERAAFMPGAPADALPMLFLYRRQLTDWRDFTALTDRLSATRDPQRPAAPPFFTFWLDDPALQRIAATRAAARFPAAPRRPSPRSTGGRRIRIGYLGADFRAHPTARLLAGVLECHDRARFETFILSTGADDASPERRRIMAAGEHVLDLAAARPAEALPRIAALDLDILVDLMGHTTGARGDILAARPAPIQVAMLGFPGTSGAAHLDYLIADATVAPPELAPHISEQLVHLPDCYQANDALADAPPAGDAPAPPLRQEAGLPAQGIVFCSFNGVEKLDPDQFDLWASVLARVPDSVLWLMAPADAQPNLRGEAAARGLDPARLVFAERVPHARHRARLALADIALDTFPCTGHTTTSDMIRAGVPVITRPGRAFASRVAASLLHCCGLDDLVTADAGAYASLAVHLATDHATRADVARRVALGRNASPLFRPQLYARHLESAFTTMLARHAAGLAPQAFAVARLAEA</sequence>
<evidence type="ECO:0000259" key="9">
    <source>
        <dbReference type="Pfam" id="PF13844"/>
    </source>
</evidence>
<feature type="domain" description="O-GlcNAc transferase C-terminal" evidence="9">
    <location>
        <begin position="190"/>
        <end position="346"/>
    </location>
</feature>
<protein>
    <recommendedName>
        <fullName evidence="3">protein O-GlcNAc transferase</fullName>
        <ecNumber evidence="3">2.4.1.255</ecNumber>
    </recommendedName>
</protein>
<evidence type="ECO:0000256" key="1">
    <source>
        <dbReference type="ARBA" id="ARBA00004922"/>
    </source>
</evidence>
<dbReference type="Gene3D" id="3.40.50.11380">
    <property type="match status" value="1"/>
</dbReference>
<keyword evidence="4" id="KW-0328">Glycosyltransferase</keyword>
<comment type="similarity">
    <text evidence="2">Belongs to the glycosyltransferase 41 family. O-GlcNAc transferase subfamily.</text>
</comment>
<dbReference type="EC" id="2.4.1.255" evidence="3"/>
<keyword evidence="6" id="KW-0677">Repeat</keyword>
<gene>
    <name evidence="10" type="ORF">GCM10007301_21490</name>
</gene>
<dbReference type="InterPro" id="IPR011990">
    <property type="entry name" value="TPR-like_helical_dom_sf"/>
</dbReference>
<evidence type="ECO:0000256" key="4">
    <source>
        <dbReference type="ARBA" id="ARBA00022676"/>
    </source>
</evidence>
<keyword evidence="5" id="KW-0808">Transferase</keyword>
<evidence type="ECO:0000313" key="11">
    <source>
        <dbReference type="Proteomes" id="UP000606044"/>
    </source>
</evidence>
<organism evidence="10 11">
    <name type="scientific">Azorhizobium oxalatiphilum</name>
    <dbReference type="NCBI Taxonomy" id="980631"/>
    <lineage>
        <taxon>Bacteria</taxon>
        <taxon>Pseudomonadati</taxon>
        <taxon>Pseudomonadota</taxon>
        <taxon>Alphaproteobacteria</taxon>
        <taxon>Hyphomicrobiales</taxon>
        <taxon>Xanthobacteraceae</taxon>
        <taxon>Azorhizobium</taxon>
    </lineage>
</organism>
<reference evidence="10" key="1">
    <citation type="journal article" date="2014" name="Int. J. Syst. Evol. Microbiol.">
        <title>Complete genome sequence of Corynebacterium casei LMG S-19264T (=DSM 44701T), isolated from a smear-ripened cheese.</title>
        <authorList>
            <consortium name="US DOE Joint Genome Institute (JGI-PGF)"/>
            <person name="Walter F."/>
            <person name="Albersmeier A."/>
            <person name="Kalinowski J."/>
            <person name="Ruckert C."/>
        </authorList>
    </citation>
    <scope>NUCLEOTIDE SEQUENCE</scope>
    <source>
        <strain evidence="10">CCM 7897</strain>
    </source>
</reference>
<keyword evidence="11" id="KW-1185">Reference proteome</keyword>
<evidence type="ECO:0000256" key="6">
    <source>
        <dbReference type="ARBA" id="ARBA00022737"/>
    </source>
</evidence>
<dbReference type="Pfam" id="PF13432">
    <property type="entry name" value="TPR_16"/>
    <property type="match status" value="1"/>
</dbReference>
<dbReference type="RefSeq" id="WP_188578272.1">
    <property type="nucleotide sequence ID" value="NZ_BMCT01000002.1"/>
</dbReference>
<dbReference type="InterPro" id="IPR019734">
    <property type="entry name" value="TPR_rpt"/>
</dbReference>
<proteinExistence type="inferred from homology"/>
<dbReference type="Gene3D" id="3.40.50.2000">
    <property type="entry name" value="Glycogen Phosphorylase B"/>
    <property type="match status" value="1"/>
</dbReference>
<accession>A0A917BYM5</accession>